<evidence type="ECO:0000259" key="6">
    <source>
        <dbReference type="PROSITE" id="PS50127"/>
    </source>
</evidence>
<dbReference type="PROSITE" id="PS50127">
    <property type="entry name" value="UBC_2"/>
    <property type="match status" value="1"/>
</dbReference>
<dbReference type="PROSITE" id="PS00183">
    <property type="entry name" value="UBC_1"/>
    <property type="match status" value="1"/>
</dbReference>
<keyword evidence="4" id="KW-0547">Nucleotide-binding</keyword>
<accession>A0ABR4NCJ9</accession>
<dbReference type="InterPro" id="IPR050113">
    <property type="entry name" value="Ub_conjugating_enzyme"/>
</dbReference>
<keyword evidence="2 4" id="KW-0833">Ubl conjugation pathway</keyword>
<feature type="region of interest" description="Disordered" evidence="5">
    <location>
        <begin position="164"/>
        <end position="211"/>
    </location>
</feature>
<protein>
    <recommendedName>
        <fullName evidence="6">UBC core domain-containing protein</fullName>
    </recommendedName>
</protein>
<dbReference type="SMART" id="SM00212">
    <property type="entry name" value="UBCc"/>
    <property type="match status" value="1"/>
</dbReference>
<gene>
    <name evidence="7" type="ORF">HK105_203302</name>
</gene>
<dbReference type="SUPFAM" id="SSF54495">
    <property type="entry name" value="UBC-like"/>
    <property type="match status" value="1"/>
</dbReference>
<keyword evidence="1" id="KW-0808">Transferase</keyword>
<dbReference type="EMBL" id="JADGIZ020000012">
    <property type="protein sequence ID" value="KAL2917237.1"/>
    <property type="molecule type" value="Genomic_DNA"/>
</dbReference>
<evidence type="ECO:0000256" key="1">
    <source>
        <dbReference type="ARBA" id="ARBA00022679"/>
    </source>
</evidence>
<dbReference type="InterPro" id="IPR000608">
    <property type="entry name" value="UBC"/>
</dbReference>
<dbReference type="Gene3D" id="3.10.110.10">
    <property type="entry name" value="Ubiquitin Conjugating Enzyme"/>
    <property type="match status" value="1"/>
</dbReference>
<feature type="domain" description="UBC core" evidence="6">
    <location>
        <begin position="1"/>
        <end position="123"/>
    </location>
</feature>
<reference evidence="7 8" key="1">
    <citation type="submission" date="2023-09" db="EMBL/GenBank/DDBJ databases">
        <title>Pangenome analysis of Batrachochytrium dendrobatidis and related Chytrids.</title>
        <authorList>
            <person name="Yacoub M.N."/>
            <person name="Stajich J.E."/>
            <person name="James T.Y."/>
        </authorList>
    </citation>
    <scope>NUCLEOTIDE SEQUENCE [LARGE SCALE GENOMIC DNA]</scope>
    <source>
        <strain evidence="7 8">JEL0888</strain>
    </source>
</reference>
<dbReference type="Pfam" id="PF00179">
    <property type="entry name" value="UQ_con"/>
    <property type="match status" value="1"/>
</dbReference>
<evidence type="ECO:0000256" key="4">
    <source>
        <dbReference type="RuleBase" id="RU362109"/>
    </source>
</evidence>
<evidence type="ECO:0000313" key="7">
    <source>
        <dbReference type="EMBL" id="KAL2917237.1"/>
    </source>
</evidence>
<dbReference type="PANTHER" id="PTHR24067">
    <property type="entry name" value="UBIQUITIN-CONJUGATING ENZYME E2"/>
    <property type="match status" value="1"/>
</dbReference>
<sequence>MRTVPPARCGQITDLRANPLEDIVLIPNEDNIMDVQAWIQGPGFFRTRIFHPNVSEQGEICVSTLKKDWKSDLGVKHLLLTIKCLLIVPNPESALNEEAGRLLLEDYESFSKHARLITSLHAANKGVEFPLSSIAAGQGKDAAGTHAAGTWTSTSAIAAVAAEQSTDARSKASGEAVGAARKRGAEDKTAGGVGNAASKAAADKKRALRRL</sequence>
<name>A0ABR4NCJ9_9FUNG</name>
<keyword evidence="4" id="KW-0067">ATP-binding</keyword>
<dbReference type="InterPro" id="IPR016135">
    <property type="entry name" value="UBQ-conjugating_enzyme/RWD"/>
</dbReference>
<dbReference type="Proteomes" id="UP001527925">
    <property type="component" value="Unassembled WGS sequence"/>
</dbReference>
<evidence type="ECO:0000256" key="2">
    <source>
        <dbReference type="ARBA" id="ARBA00022786"/>
    </source>
</evidence>
<comment type="similarity">
    <text evidence="4">Belongs to the ubiquitin-conjugating enzyme family.</text>
</comment>
<comment type="caution">
    <text evidence="7">The sequence shown here is derived from an EMBL/GenBank/DDBJ whole genome shotgun (WGS) entry which is preliminary data.</text>
</comment>
<evidence type="ECO:0000256" key="3">
    <source>
        <dbReference type="PROSITE-ProRule" id="PRU10133"/>
    </source>
</evidence>
<feature type="active site" description="Glycyl thioester intermediate" evidence="3">
    <location>
        <position position="61"/>
    </location>
</feature>
<dbReference type="CDD" id="cd23804">
    <property type="entry name" value="UBCc_UBE2S"/>
    <property type="match status" value="1"/>
</dbReference>
<evidence type="ECO:0000256" key="5">
    <source>
        <dbReference type="SAM" id="MobiDB-lite"/>
    </source>
</evidence>
<proteinExistence type="inferred from homology"/>
<dbReference type="InterPro" id="IPR023313">
    <property type="entry name" value="UBQ-conjugating_AS"/>
</dbReference>
<organism evidence="7 8">
    <name type="scientific">Polyrhizophydium stewartii</name>
    <dbReference type="NCBI Taxonomy" id="2732419"/>
    <lineage>
        <taxon>Eukaryota</taxon>
        <taxon>Fungi</taxon>
        <taxon>Fungi incertae sedis</taxon>
        <taxon>Chytridiomycota</taxon>
        <taxon>Chytridiomycota incertae sedis</taxon>
        <taxon>Chytridiomycetes</taxon>
        <taxon>Rhizophydiales</taxon>
        <taxon>Rhizophydiales incertae sedis</taxon>
        <taxon>Polyrhizophydium</taxon>
    </lineage>
</organism>
<keyword evidence="8" id="KW-1185">Reference proteome</keyword>
<evidence type="ECO:0000313" key="8">
    <source>
        <dbReference type="Proteomes" id="UP001527925"/>
    </source>
</evidence>